<sequence length="255" mass="28921">MKTFIINLEEEVERREKITNQCQRHNLNYQLIKAVNGKALPQPVVSAVTANYPACGLTQGEIGCALSHLAVYAAIVSENLNCALILEDDAILDADLQKYLNSIEFHINNQRPEIYILSAVDACNKSITRKLGQDITFYRLAYGSCAHGYIINKAAAQALRKYNLPVRFEADQWTLFRDLCGIYIWCLDKEIISTSDPDKISSALEKDRRESSMLRGKAIKKLKKEVKWYQLKRIKNVLINKFGGKQQNGSSTAYR</sequence>
<evidence type="ECO:0000259" key="1">
    <source>
        <dbReference type="Pfam" id="PF01755"/>
    </source>
</evidence>
<keyword evidence="2" id="KW-0808">Transferase</keyword>
<evidence type="ECO:0000313" key="3">
    <source>
        <dbReference type="Proteomes" id="UP000319523"/>
    </source>
</evidence>
<dbReference type="GO" id="GO:0016740">
    <property type="term" value="F:transferase activity"/>
    <property type="evidence" value="ECO:0007669"/>
    <property type="project" value="UniProtKB-KW"/>
</dbReference>
<dbReference type="Pfam" id="PF01755">
    <property type="entry name" value="Glyco_transf_25"/>
    <property type="match status" value="1"/>
</dbReference>
<dbReference type="InterPro" id="IPR002654">
    <property type="entry name" value="Glyco_trans_25"/>
</dbReference>
<dbReference type="EMBL" id="VHQI01000003">
    <property type="protein sequence ID" value="TPW43153.1"/>
    <property type="molecule type" value="Genomic_DNA"/>
</dbReference>
<dbReference type="AlphaFoldDB" id="A0A506VDS3"/>
<comment type="caution">
    <text evidence="2">The sequence shown here is derived from an EMBL/GenBank/DDBJ whole genome shotgun (WGS) entry which is preliminary data.</text>
</comment>
<organism evidence="2 3">
    <name type="scientific">Mixta tenebrionis</name>
    <dbReference type="NCBI Taxonomy" id="2562439"/>
    <lineage>
        <taxon>Bacteria</taxon>
        <taxon>Pseudomonadati</taxon>
        <taxon>Pseudomonadota</taxon>
        <taxon>Gammaproteobacteria</taxon>
        <taxon>Enterobacterales</taxon>
        <taxon>Erwiniaceae</taxon>
        <taxon>Mixta</taxon>
    </lineage>
</organism>
<gene>
    <name evidence="2" type="ORF">FKM52_06190</name>
</gene>
<feature type="domain" description="Glycosyl transferase family 25" evidence="1">
    <location>
        <begin position="2"/>
        <end position="172"/>
    </location>
</feature>
<reference evidence="2 3" key="1">
    <citation type="submission" date="2019-06" db="EMBL/GenBank/DDBJ databases">
        <authorList>
            <person name="Yang Y."/>
        </authorList>
    </citation>
    <scope>NUCLEOTIDE SEQUENCE [LARGE SCALE GENOMIC DNA]</scope>
    <source>
        <strain evidence="2 3">BIT-26</strain>
    </source>
</reference>
<dbReference type="Proteomes" id="UP000319523">
    <property type="component" value="Unassembled WGS sequence"/>
</dbReference>
<name>A0A506VDS3_9GAMM</name>
<proteinExistence type="predicted"/>
<keyword evidence="3" id="KW-1185">Reference proteome</keyword>
<protein>
    <submittedName>
        <fullName evidence="2">Glycosyltransferase family 25 protein</fullName>
    </submittedName>
</protein>
<dbReference type="CDD" id="cd06532">
    <property type="entry name" value="Glyco_transf_25"/>
    <property type="match status" value="1"/>
</dbReference>
<dbReference type="RefSeq" id="WP_141175331.1">
    <property type="nucleotide sequence ID" value="NZ_JBHUFX010000013.1"/>
</dbReference>
<evidence type="ECO:0000313" key="2">
    <source>
        <dbReference type="EMBL" id="TPW43153.1"/>
    </source>
</evidence>
<dbReference type="OrthoDB" id="9816113at2"/>
<accession>A0A506VDS3</accession>